<dbReference type="OrthoDB" id="328123at2759"/>
<keyword evidence="3" id="KW-0646">Protease inhibitor</keyword>
<dbReference type="PROSITE" id="PS51465">
    <property type="entry name" value="KAZAL_2"/>
    <property type="match status" value="1"/>
</dbReference>
<dbReference type="SMART" id="SM00280">
    <property type="entry name" value="KAZAL"/>
    <property type="match status" value="1"/>
</dbReference>
<keyword evidence="3" id="KW-0722">Serine protease inhibitor</keyword>
<protein>
    <submittedName>
        <fullName evidence="3">Serine protease inhibitor Kazal-type 10</fullName>
    </submittedName>
</protein>
<dbReference type="CDD" id="cd00104">
    <property type="entry name" value="KAZAL_FS"/>
    <property type="match status" value="1"/>
</dbReference>
<dbReference type="SUPFAM" id="SSF100895">
    <property type="entry name" value="Kazal-type serine protease inhibitors"/>
    <property type="match status" value="1"/>
</dbReference>
<organism evidence="2 3">
    <name type="scientific">Spodoptera frugiperda</name>
    <name type="common">Fall armyworm</name>
    <dbReference type="NCBI Taxonomy" id="7108"/>
    <lineage>
        <taxon>Eukaryota</taxon>
        <taxon>Metazoa</taxon>
        <taxon>Ecdysozoa</taxon>
        <taxon>Arthropoda</taxon>
        <taxon>Hexapoda</taxon>
        <taxon>Insecta</taxon>
        <taxon>Pterygota</taxon>
        <taxon>Neoptera</taxon>
        <taxon>Endopterygota</taxon>
        <taxon>Lepidoptera</taxon>
        <taxon>Glossata</taxon>
        <taxon>Ditrysia</taxon>
        <taxon>Noctuoidea</taxon>
        <taxon>Noctuidae</taxon>
        <taxon>Amphipyrinae</taxon>
        <taxon>Spodoptera</taxon>
    </lineage>
</organism>
<proteinExistence type="predicted"/>
<gene>
    <name evidence="3" type="primary">LOC118279363</name>
</gene>
<dbReference type="AlphaFoldDB" id="A0A9R0DIC3"/>
<dbReference type="Gene3D" id="3.30.60.30">
    <property type="match status" value="1"/>
</dbReference>
<name>A0A9R0DIC3_SPOFR</name>
<evidence type="ECO:0000259" key="1">
    <source>
        <dbReference type="PROSITE" id="PS51465"/>
    </source>
</evidence>
<evidence type="ECO:0000313" key="3">
    <source>
        <dbReference type="RefSeq" id="XP_035454935.1"/>
    </source>
</evidence>
<dbReference type="GO" id="GO:0004867">
    <property type="term" value="F:serine-type endopeptidase inhibitor activity"/>
    <property type="evidence" value="ECO:0007669"/>
    <property type="project" value="UniProtKB-KW"/>
</dbReference>
<reference evidence="3" key="1">
    <citation type="submission" date="2025-08" db="UniProtKB">
        <authorList>
            <consortium name="RefSeq"/>
        </authorList>
    </citation>
    <scope>IDENTIFICATION</scope>
    <source>
        <tissue evidence="3">Whole larval tissue</tissue>
    </source>
</reference>
<dbReference type="InterPro" id="IPR036058">
    <property type="entry name" value="Kazal_dom_sf"/>
</dbReference>
<dbReference type="Proteomes" id="UP000829999">
    <property type="component" value="Chromosome 14"/>
</dbReference>
<dbReference type="GeneID" id="118279363"/>
<dbReference type="Pfam" id="PF00050">
    <property type="entry name" value="Kazal_1"/>
    <property type="match status" value="1"/>
</dbReference>
<sequence length="104" mass="12263">MLKIVTIIFLVTHYAHPKTFKFLKDYKLNESHINKSIQCDHCIRLYFPVCADDNLTYTNECRFKCIMAKRKFDDRATIMRYGPCILGSRRKRALNIGLLPDIYA</sequence>
<dbReference type="PROSITE" id="PS00282">
    <property type="entry name" value="KAZAL_1"/>
    <property type="match status" value="1"/>
</dbReference>
<accession>A0A9R0DIC3</accession>
<keyword evidence="2" id="KW-1185">Reference proteome</keyword>
<evidence type="ECO:0000313" key="2">
    <source>
        <dbReference type="Proteomes" id="UP000829999"/>
    </source>
</evidence>
<feature type="domain" description="Kazal-like" evidence="1">
    <location>
        <begin position="33"/>
        <end position="86"/>
    </location>
</feature>
<dbReference type="RefSeq" id="XP_035454935.1">
    <property type="nucleotide sequence ID" value="XM_035599042.2"/>
</dbReference>
<dbReference type="InterPro" id="IPR002350">
    <property type="entry name" value="Kazal_dom"/>
</dbReference>